<dbReference type="PROSITE" id="PS50977">
    <property type="entry name" value="HTH_TETR_2"/>
    <property type="match status" value="1"/>
</dbReference>
<sequence>MTEAALNPKTPKAQATRASLVMAAAELLREEGPAAVTYRGVSKRAGAASSSVGYYFDSVNQLLGEAGRFNIQLWSERAELVAAQAQELDEGECRERATMLLIAACLPDDEATLPAHYAQLIAASDAPAVTDAYQTGHGELHDAVAAILKRAGLAGFPPSLVSMLVDGAAVAALSEGRNVHETAEAVLGQAIDLYERSQARA</sequence>
<evidence type="ECO:0000256" key="1">
    <source>
        <dbReference type="ARBA" id="ARBA00023125"/>
    </source>
</evidence>
<evidence type="ECO:0000313" key="4">
    <source>
        <dbReference type="EMBL" id="NBI34074.1"/>
    </source>
</evidence>
<dbReference type="GO" id="GO:0003677">
    <property type="term" value="F:DNA binding"/>
    <property type="evidence" value="ECO:0007669"/>
    <property type="project" value="UniProtKB-UniRule"/>
</dbReference>
<comment type="caution">
    <text evidence="4">The sequence shown here is derived from an EMBL/GenBank/DDBJ whole genome shotgun (WGS) entry which is preliminary data.</text>
</comment>
<reference evidence="4" key="1">
    <citation type="submission" date="2018-08" db="EMBL/GenBank/DDBJ databases">
        <title>Murine metabolic-syndrome-specific gut microbial biobank.</title>
        <authorList>
            <person name="Liu C."/>
        </authorList>
    </citation>
    <scope>NUCLEOTIDE SEQUENCE [LARGE SCALE GENOMIC DNA]</scope>
    <source>
        <strain evidence="4">Z82</strain>
    </source>
</reference>
<accession>A0A7C9JDV4</accession>
<organism evidence="4">
    <name type="scientific">Muribaculaceae bacterium Z82</name>
    <dbReference type="NCBI Taxonomy" id="2304548"/>
    <lineage>
        <taxon>Bacteria</taxon>
        <taxon>Pseudomonadati</taxon>
        <taxon>Bacteroidota</taxon>
        <taxon>Bacteroidia</taxon>
        <taxon>Bacteroidales</taxon>
        <taxon>Muribaculaceae</taxon>
    </lineage>
</organism>
<dbReference type="AlphaFoldDB" id="A0A7C9JDV4"/>
<feature type="domain" description="HTH tetR-type" evidence="3">
    <location>
        <begin position="14"/>
        <end position="74"/>
    </location>
</feature>
<dbReference type="InterPro" id="IPR009057">
    <property type="entry name" value="Homeodomain-like_sf"/>
</dbReference>
<dbReference type="EMBL" id="QWKH01000013">
    <property type="protein sequence ID" value="NBI34074.1"/>
    <property type="molecule type" value="Genomic_DNA"/>
</dbReference>
<feature type="DNA-binding region" description="H-T-H motif" evidence="2">
    <location>
        <begin position="37"/>
        <end position="56"/>
    </location>
</feature>
<dbReference type="Pfam" id="PF00440">
    <property type="entry name" value="TetR_N"/>
    <property type="match status" value="1"/>
</dbReference>
<dbReference type="InterPro" id="IPR001647">
    <property type="entry name" value="HTH_TetR"/>
</dbReference>
<evidence type="ECO:0000256" key="2">
    <source>
        <dbReference type="PROSITE-ProRule" id="PRU00335"/>
    </source>
</evidence>
<dbReference type="Gene3D" id="1.10.357.10">
    <property type="entry name" value="Tetracycline Repressor, domain 2"/>
    <property type="match status" value="1"/>
</dbReference>
<gene>
    <name evidence="4" type="ORF">D1639_03310</name>
</gene>
<evidence type="ECO:0000259" key="3">
    <source>
        <dbReference type="PROSITE" id="PS50977"/>
    </source>
</evidence>
<keyword evidence="1 2" id="KW-0238">DNA-binding</keyword>
<proteinExistence type="predicted"/>
<name>A0A7C9JDV4_9BACT</name>
<dbReference type="SUPFAM" id="SSF46689">
    <property type="entry name" value="Homeodomain-like"/>
    <property type="match status" value="1"/>
</dbReference>
<protein>
    <submittedName>
        <fullName evidence="4">TetR/AcrR family transcriptional regulator</fullName>
    </submittedName>
</protein>